<dbReference type="GeneID" id="92010235"/>
<protein>
    <submittedName>
        <fullName evidence="1">Uncharacterized protein</fullName>
    </submittedName>
</protein>
<accession>A0ABR3CDI4</accession>
<dbReference type="Proteomes" id="UP001430584">
    <property type="component" value="Unassembled WGS sequence"/>
</dbReference>
<dbReference type="EMBL" id="JAJVCZ030000006">
    <property type="protein sequence ID" value="KAL0258652.1"/>
    <property type="molecule type" value="Genomic_DNA"/>
</dbReference>
<evidence type="ECO:0000313" key="1">
    <source>
        <dbReference type="EMBL" id="KAL0258652.1"/>
    </source>
</evidence>
<proteinExistence type="predicted"/>
<name>A0ABR3CDI4_9PEZI</name>
<dbReference type="RefSeq" id="XP_066631681.1">
    <property type="nucleotide sequence ID" value="XM_066777586.1"/>
</dbReference>
<evidence type="ECO:0000313" key="2">
    <source>
        <dbReference type="Proteomes" id="UP001430584"/>
    </source>
</evidence>
<reference evidence="1 2" key="1">
    <citation type="submission" date="2024-02" db="EMBL/GenBank/DDBJ databases">
        <title>De novo assembly and annotation of 12 fungi associated with fruit tree decline syndrome in Ontario, Canada.</title>
        <authorList>
            <person name="Sulman M."/>
            <person name="Ellouze W."/>
            <person name="Ilyukhin E."/>
        </authorList>
    </citation>
    <scope>NUCLEOTIDE SEQUENCE [LARGE SCALE GENOMIC DNA]</scope>
    <source>
        <strain evidence="1 2">FDS-637</strain>
    </source>
</reference>
<sequence length="184" mass="20317">MSRVTTYWAQTLGLIDDSRRIASIGYNADPFVSSETTAYFGGADEHVVVMNSPGLASRNLSNVVLLKAEAARPLQDRGHVDTISGNIRVKTGYGEWPVSVSGRMLANLWFKDKHCWNKRIHTVDKDTEDVEFWVLDHGAEAFPHDLFVTHEFTGAHGLNGPVARALALSRKGLRLCPPEISDGE</sequence>
<gene>
    <name evidence="1" type="ORF">SLS55_006150</name>
</gene>
<organism evidence="1 2">
    <name type="scientific">Diplodia seriata</name>
    <dbReference type="NCBI Taxonomy" id="420778"/>
    <lineage>
        <taxon>Eukaryota</taxon>
        <taxon>Fungi</taxon>
        <taxon>Dikarya</taxon>
        <taxon>Ascomycota</taxon>
        <taxon>Pezizomycotina</taxon>
        <taxon>Dothideomycetes</taxon>
        <taxon>Dothideomycetes incertae sedis</taxon>
        <taxon>Botryosphaeriales</taxon>
        <taxon>Botryosphaeriaceae</taxon>
        <taxon>Diplodia</taxon>
    </lineage>
</organism>
<keyword evidence="2" id="KW-1185">Reference proteome</keyword>
<comment type="caution">
    <text evidence="1">The sequence shown here is derived from an EMBL/GenBank/DDBJ whole genome shotgun (WGS) entry which is preliminary data.</text>
</comment>